<feature type="non-terminal residue" evidence="3">
    <location>
        <position position="295"/>
    </location>
</feature>
<dbReference type="InterPro" id="IPR036034">
    <property type="entry name" value="PDZ_sf"/>
</dbReference>
<sequence>MSEIPQTAQPRQEELSYDLKRALSAIVSVRTQIPETAMTARILGTERAGHGVLIRENGLIVTIGYLVTEAETIWLIDNKGGATNGHTVAYDQETGFGLIQALGRLNLSTLELGSSADVNEGESVVLAGHGGRENAISARVQAKREFAGYWEYLLNEAIFTTPPHPSWGGTGLIGHDGTLRGIGSLFVQQVISGGDSLNCNMVVPIDILKPIMDELLTYGRTQKPARPWLGMMTTEMDDVLVVAGVTEGGPAQRADVRVGDFILGVGGQPVKELAEMFRRVWATGEAGVGIPLTLS</sequence>
<dbReference type="InterPro" id="IPR009003">
    <property type="entry name" value="Peptidase_S1_PA"/>
</dbReference>
<dbReference type="PROSITE" id="PS50106">
    <property type="entry name" value="PDZ"/>
    <property type="match status" value="1"/>
</dbReference>
<organism evidence="3">
    <name type="scientific">marine metagenome</name>
    <dbReference type="NCBI Taxonomy" id="408172"/>
    <lineage>
        <taxon>unclassified sequences</taxon>
        <taxon>metagenomes</taxon>
        <taxon>ecological metagenomes</taxon>
    </lineage>
</organism>
<reference evidence="3" key="1">
    <citation type="submission" date="2018-05" db="EMBL/GenBank/DDBJ databases">
        <authorList>
            <person name="Lanie J.A."/>
            <person name="Ng W.-L."/>
            <person name="Kazmierczak K.M."/>
            <person name="Andrzejewski T.M."/>
            <person name="Davidsen T.M."/>
            <person name="Wayne K.J."/>
            <person name="Tettelin H."/>
            <person name="Glass J.I."/>
            <person name="Rusch D."/>
            <person name="Podicherti R."/>
            <person name="Tsui H.-C.T."/>
            <person name="Winkler M.E."/>
        </authorList>
    </citation>
    <scope>NUCLEOTIDE SEQUENCE</scope>
</reference>
<dbReference type="Gene3D" id="2.30.42.10">
    <property type="match status" value="1"/>
</dbReference>
<dbReference type="InterPro" id="IPR001478">
    <property type="entry name" value="PDZ"/>
</dbReference>
<dbReference type="GO" id="GO:0008236">
    <property type="term" value="F:serine-type peptidase activity"/>
    <property type="evidence" value="ECO:0007669"/>
    <property type="project" value="UniProtKB-KW"/>
</dbReference>
<dbReference type="SUPFAM" id="SSF50156">
    <property type="entry name" value="PDZ domain-like"/>
    <property type="match status" value="1"/>
</dbReference>
<accession>A0A382H3Q3</accession>
<evidence type="ECO:0000256" key="1">
    <source>
        <dbReference type="ARBA" id="ARBA00010541"/>
    </source>
</evidence>
<name>A0A382H3Q3_9ZZZZ</name>
<dbReference type="Gene3D" id="2.40.10.120">
    <property type="match status" value="1"/>
</dbReference>
<dbReference type="PANTHER" id="PTHR22939">
    <property type="entry name" value="SERINE PROTEASE FAMILY S1C HTRA-RELATED"/>
    <property type="match status" value="1"/>
</dbReference>
<dbReference type="Pfam" id="PF17820">
    <property type="entry name" value="PDZ_6"/>
    <property type="match status" value="1"/>
</dbReference>
<evidence type="ECO:0000259" key="2">
    <source>
        <dbReference type="PROSITE" id="PS50106"/>
    </source>
</evidence>
<proteinExistence type="inferred from homology"/>
<protein>
    <recommendedName>
        <fullName evidence="2">PDZ domain-containing protein</fullName>
    </recommendedName>
</protein>
<dbReference type="SUPFAM" id="SSF50494">
    <property type="entry name" value="Trypsin-like serine proteases"/>
    <property type="match status" value="1"/>
</dbReference>
<dbReference type="EMBL" id="UINC01058609">
    <property type="protein sequence ID" value="SVB81071.1"/>
    <property type="molecule type" value="Genomic_DNA"/>
</dbReference>
<dbReference type="Pfam" id="PF13365">
    <property type="entry name" value="Trypsin_2"/>
    <property type="match status" value="1"/>
</dbReference>
<dbReference type="PANTHER" id="PTHR22939:SF129">
    <property type="entry name" value="SERINE PROTEASE HTRA2, MITOCHONDRIAL"/>
    <property type="match status" value="1"/>
</dbReference>
<dbReference type="AlphaFoldDB" id="A0A382H3Q3"/>
<dbReference type="InterPro" id="IPR041489">
    <property type="entry name" value="PDZ_6"/>
</dbReference>
<gene>
    <name evidence="3" type="ORF">METZ01_LOCUS233925</name>
</gene>
<evidence type="ECO:0000313" key="3">
    <source>
        <dbReference type="EMBL" id="SVB81071.1"/>
    </source>
</evidence>
<comment type="similarity">
    <text evidence="1">Belongs to the peptidase S1C family.</text>
</comment>
<feature type="domain" description="PDZ" evidence="2">
    <location>
        <begin position="215"/>
        <end position="273"/>
    </location>
</feature>